<dbReference type="Proteomes" id="UP000613580">
    <property type="component" value="Unassembled WGS sequence"/>
</dbReference>
<evidence type="ECO:0000313" key="2">
    <source>
        <dbReference type="Proteomes" id="UP000613580"/>
    </source>
</evidence>
<dbReference type="CDD" id="cd21037">
    <property type="entry name" value="MLKL_NTD"/>
    <property type="match status" value="1"/>
</dbReference>
<gene>
    <name evidence="1" type="ORF">HMN09_00728700</name>
</gene>
<sequence>MDPISATTTLITFVSFMQELIQLGQSIADSIEKVSENRRQVRDLAKDILRMVTDLADLTRGREEEVQTPALLAALGNLKAEMLHALDVCRHIAPVEHTNKSRLRELKSQFQGWRKRDKVEAEIRRLKEHVYKCLLTFSALSTVRIEQTAAHIEQTTRQVQDNALDTLDATLRVEQRIMVDGVESQIKLYKLETMMAKVLLETSFGQCVLERTVQVFSSVQPSLLELCFRVDVFYPGLEA</sequence>
<evidence type="ECO:0008006" key="3">
    <source>
        <dbReference type="Google" id="ProtNLM"/>
    </source>
</evidence>
<protein>
    <recommendedName>
        <fullName evidence="3">Fungal N-terminal domain-containing protein</fullName>
    </recommendedName>
</protein>
<dbReference type="EMBL" id="JACAZE010000009">
    <property type="protein sequence ID" value="KAF7305751.1"/>
    <property type="molecule type" value="Genomic_DNA"/>
</dbReference>
<dbReference type="OrthoDB" id="2978551at2759"/>
<proteinExistence type="predicted"/>
<accession>A0A8H6SUJ7</accession>
<dbReference type="GO" id="GO:0007166">
    <property type="term" value="P:cell surface receptor signaling pathway"/>
    <property type="evidence" value="ECO:0007669"/>
    <property type="project" value="InterPro"/>
</dbReference>
<keyword evidence="2" id="KW-1185">Reference proteome</keyword>
<comment type="caution">
    <text evidence="1">The sequence shown here is derived from an EMBL/GenBank/DDBJ whole genome shotgun (WGS) entry which is preliminary data.</text>
</comment>
<evidence type="ECO:0000313" key="1">
    <source>
        <dbReference type="EMBL" id="KAF7305751.1"/>
    </source>
</evidence>
<name>A0A8H6SUJ7_MYCCL</name>
<dbReference type="AlphaFoldDB" id="A0A8H6SUJ7"/>
<reference evidence="1" key="1">
    <citation type="submission" date="2020-05" db="EMBL/GenBank/DDBJ databases">
        <title>Mycena genomes resolve the evolution of fungal bioluminescence.</title>
        <authorList>
            <person name="Tsai I.J."/>
        </authorList>
    </citation>
    <scope>NUCLEOTIDE SEQUENCE</scope>
    <source>
        <strain evidence="1">110903Hualien_Pintung</strain>
    </source>
</reference>
<dbReference type="InterPro" id="IPR036537">
    <property type="entry name" value="Adaptor_Cbl_N_dom_sf"/>
</dbReference>
<dbReference type="Gene3D" id="1.20.930.20">
    <property type="entry name" value="Adaptor protein Cbl, N-terminal domain"/>
    <property type="match status" value="1"/>
</dbReference>
<organism evidence="1 2">
    <name type="scientific">Mycena chlorophos</name>
    <name type="common">Agaric fungus</name>
    <name type="synonym">Agaricus chlorophos</name>
    <dbReference type="NCBI Taxonomy" id="658473"/>
    <lineage>
        <taxon>Eukaryota</taxon>
        <taxon>Fungi</taxon>
        <taxon>Dikarya</taxon>
        <taxon>Basidiomycota</taxon>
        <taxon>Agaricomycotina</taxon>
        <taxon>Agaricomycetes</taxon>
        <taxon>Agaricomycetidae</taxon>
        <taxon>Agaricales</taxon>
        <taxon>Marasmiineae</taxon>
        <taxon>Mycenaceae</taxon>
        <taxon>Mycena</taxon>
    </lineage>
</organism>
<dbReference type="InterPro" id="IPR059179">
    <property type="entry name" value="MLKL-like_MCAfunc"/>
</dbReference>